<name>A0ACB7PP76_9PEZI</name>
<organism evidence="1 2">
    <name type="scientific">Chaetomium tenue</name>
    <dbReference type="NCBI Taxonomy" id="1854479"/>
    <lineage>
        <taxon>Eukaryota</taxon>
        <taxon>Fungi</taxon>
        <taxon>Dikarya</taxon>
        <taxon>Ascomycota</taxon>
        <taxon>Pezizomycotina</taxon>
        <taxon>Sordariomycetes</taxon>
        <taxon>Sordariomycetidae</taxon>
        <taxon>Sordariales</taxon>
        <taxon>Chaetomiaceae</taxon>
        <taxon>Chaetomium</taxon>
    </lineage>
</organism>
<dbReference type="Proteomes" id="UP000724584">
    <property type="component" value="Unassembled WGS sequence"/>
</dbReference>
<comment type="caution">
    <text evidence="1">The sequence shown here is derived from an EMBL/GenBank/DDBJ whole genome shotgun (WGS) entry which is preliminary data.</text>
</comment>
<evidence type="ECO:0000313" key="2">
    <source>
        <dbReference type="Proteomes" id="UP000724584"/>
    </source>
</evidence>
<reference evidence="1 2" key="1">
    <citation type="journal article" date="2021" name="Nat. Commun.">
        <title>Genetic determinants of endophytism in the Arabidopsis root mycobiome.</title>
        <authorList>
            <person name="Mesny F."/>
            <person name="Miyauchi S."/>
            <person name="Thiergart T."/>
            <person name="Pickel B."/>
            <person name="Atanasova L."/>
            <person name="Karlsson M."/>
            <person name="Huettel B."/>
            <person name="Barry K.W."/>
            <person name="Haridas S."/>
            <person name="Chen C."/>
            <person name="Bauer D."/>
            <person name="Andreopoulos W."/>
            <person name="Pangilinan J."/>
            <person name="LaButti K."/>
            <person name="Riley R."/>
            <person name="Lipzen A."/>
            <person name="Clum A."/>
            <person name="Drula E."/>
            <person name="Henrissat B."/>
            <person name="Kohler A."/>
            <person name="Grigoriev I.V."/>
            <person name="Martin F.M."/>
            <person name="Hacquard S."/>
        </authorList>
    </citation>
    <scope>NUCLEOTIDE SEQUENCE [LARGE SCALE GENOMIC DNA]</scope>
    <source>
        <strain evidence="1 2">MPI-SDFR-AT-0079</strain>
    </source>
</reference>
<gene>
    <name evidence="1" type="ORF">F5144DRAFT_479266</name>
</gene>
<protein>
    <submittedName>
        <fullName evidence="1">Uncharacterized protein</fullName>
    </submittedName>
</protein>
<accession>A0ACB7PP76</accession>
<dbReference type="EMBL" id="JAGIZQ010000001">
    <property type="protein sequence ID" value="KAH6649418.1"/>
    <property type="molecule type" value="Genomic_DNA"/>
</dbReference>
<proteinExistence type="predicted"/>
<keyword evidence="2" id="KW-1185">Reference proteome</keyword>
<sequence>MQPGTAQAENGNQTDSTYLATLECLFRLPKKQLLTWHPGSRSFCRHLETCFSPLLSAEYAPIWRTLGKETPDSPRGCWQLFRDVHVAISACSEKSSIEDVWKMVCTLNGPPASTLPLDAVPVKDHAPLFILVFSVICWSTMTLQPKLNWPEFCGEPSLMVHRQVLDQDTLRIESSVQRPIPALFGQFHRAMSTSRWRHPIGEATGDTSEALEVACLNYASLRDIAKINLDWVTDLTSHLDFDATNRRLSVYKFPTFCALSAVAAGGKWPAPILEGVEREVYGSNKMHDNHSSLHAEVLLSYRLIFGQRRGSRQLAKAALRLERKRVADEYDELLDPLCAHPYDHKLRDLPSDLWPVTCRNFKGSLQEQSSYSSRDDFPHLGQRLAKLQNFTRRQQPSELWDLWRDRRNPLQWYTFWAVLIVGGISIVLGVLQAVVGVAQLVVAIIQLEH</sequence>
<evidence type="ECO:0000313" key="1">
    <source>
        <dbReference type="EMBL" id="KAH6649418.1"/>
    </source>
</evidence>